<reference evidence="2 3" key="1">
    <citation type="submission" date="2016-10" db="EMBL/GenBank/DDBJ databases">
        <authorList>
            <person name="de Groot N.N."/>
        </authorList>
    </citation>
    <scope>NUCLEOTIDE SEQUENCE [LARGE SCALE GENOMIC DNA]</scope>
    <source>
        <strain evidence="2 3">DSM 44778</strain>
    </source>
</reference>
<dbReference type="RefSeq" id="WP_175482269.1">
    <property type="nucleotide sequence ID" value="NZ_FORR01000002.1"/>
</dbReference>
<keyword evidence="3" id="KW-1185">Reference proteome</keyword>
<name>A0A1I3LMK4_9BACL</name>
<dbReference type="GO" id="GO:0003677">
    <property type="term" value="F:DNA binding"/>
    <property type="evidence" value="ECO:0007669"/>
    <property type="project" value="UniProtKB-KW"/>
</dbReference>
<dbReference type="Proteomes" id="UP000199545">
    <property type="component" value="Unassembled WGS sequence"/>
</dbReference>
<feature type="domain" description="Schlafen AlbA-2" evidence="1">
    <location>
        <begin position="24"/>
        <end position="142"/>
    </location>
</feature>
<dbReference type="InterPro" id="IPR007421">
    <property type="entry name" value="Schlafen_AlbA_2_dom"/>
</dbReference>
<organism evidence="2 3">
    <name type="scientific">Thermoflavimicrobium dichotomicum</name>
    <dbReference type="NCBI Taxonomy" id="46223"/>
    <lineage>
        <taxon>Bacteria</taxon>
        <taxon>Bacillati</taxon>
        <taxon>Bacillota</taxon>
        <taxon>Bacilli</taxon>
        <taxon>Bacillales</taxon>
        <taxon>Thermoactinomycetaceae</taxon>
        <taxon>Thermoflavimicrobium</taxon>
    </lineage>
</organism>
<evidence type="ECO:0000313" key="2">
    <source>
        <dbReference type="EMBL" id="SFI85988.1"/>
    </source>
</evidence>
<dbReference type="AlphaFoldDB" id="A0A1I3LMK4"/>
<dbReference type="Gene3D" id="3.30.950.30">
    <property type="entry name" value="Schlafen, AAA domain"/>
    <property type="match status" value="1"/>
</dbReference>
<dbReference type="Pfam" id="PF04326">
    <property type="entry name" value="SLFN_AlbA_2"/>
    <property type="match status" value="1"/>
</dbReference>
<accession>A0A1I3LMK4</accession>
<sequence>MVADATRPTATLSQRARELLSKEEGNDVDFKRNRSGLKAEDMVAFANSPEGGVILIGVDEVEDANGRQRGKVVGCKISDGEKLAIISKATSCRPPIDIEIYVETTDEGVSFYRIEIPSGQYKPYCTDKGLYMIRGDGRNIPLTPDRLLDLYLEVQGRQFFHRFRQATTVLEKQLEQSRLELKVLNQGLYQIKEKISKELDDILLILESTVEDTSEQIQYKLNDIFNSADQAEKLSDDALSFSMEAFEEIQAVSRKLEKMKVEVSEMSEKVNAVLSHFHIEHPQQKHDPEKVKKLPTHLYPIYADQEKVLKKRKKSQ</sequence>
<protein>
    <submittedName>
        <fullName evidence="2">Putative DNA-binding domain-containing protein</fullName>
    </submittedName>
</protein>
<gene>
    <name evidence="2" type="ORF">SAMN05421852_102254</name>
</gene>
<keyword evidence="2" id="KW-0238">DNA-binding</keyword>
<proteinExistence type="predicted"/>
<evidence type="ECO:0000313" key="3">
    <source>
        <dbReference type="Proteomes" id="UP000199545"/>
    </source>
</evidence>
<dbReference type="STRING" id="46223.SAMN05421852_102254"/>
<dbReference type="EMBL" id="FORR01000002">
    <property type="protein sequence ID" value="SFI85988.1"/>
    <property type="molecule type" value="Genomic_DNA"/>
</dbReference>
<dbReference type="InterPro" id="IPR038461">
    <property type="entry name" value="Schlafen_AlbA_2_dom_sf"/>
</dbReference>
<evidence type="ECO:0000259" key="1">
    <source>
        <dbReference type="Pfam" id="PF04326"/>
    </source>
</evidence>